<dbReference type="AlphaFoldDB" id="A0A7J5Y984"/>
<organism evidence="1 2">
    <name type="scientific">Dissostichus mawsoni</name>
    <name type="common">Antarctic cod</name>
    <dbReference type="NCBI Taxonomy" id="36200"/>
    <lineage>
        <taxon>Eukaryota</taxon>
        <taxon>Metazoa</taxon>
        <taxon>Chordata</taxon>
        <taxon>Craniata</taxon>
        <taxon>Vertebrata</taxon>
        <taxon>Euteleostomi</taxon>
        <taxon>Actinopterygii</taxon>
        <taxon>Neopterygii</taxon>
        <taxon>Teleostei</taxon>
        <taxon>Neoteleostei</taxon>
        <taxon>Acanthomorphata</taxon>
        <taxon>Eupercaria</taxon>
        <taxon>Perciformes</taxon>
        <taxon>Notothenioidei</taxon>
        <taxon>Nototheniidae</taxon>
        <taxon>Dissostichus</taxon>
    </lineage>
</organism>
<keyword evidence="2" id="KW-1185">Reference proteome</keyword>
<sequence length="235" mass="27434">MVLELDLPNRPPPNRVWRLNPLLLSDDRFVEFISDQINFFLETNTSPEISNATLWETLKGHIIAYSSRINREKYSKLQEISHQIAIIDSKYVLSPTPDLYKERLRLQTEHNLLTTDEATRLILNPGIMSMNLETKRTSSWPCKLVKQLPLVTCASLPNSAQVVIAFSTLLARRLILLKWKQHSPPSFSQWVKDVMYFLQLEKIKFLLRGSSNTFIRTWKPFLDFYDSLQDPLDKE</sequence>
<proteinExistence type="predicted"/>
<protein>
    <submittedName>
        <fullName evidence="1">Uncharacterized protein</fullName>
    </submittedName>
</protein>
<dbReference type="OrthoDB" id="8962274at2759"/>
<name>A0A7J5Y984_DISMA</name>
<reference evidence="1 2" key="1">
    <citation type="submission" date="2020-03" db="EMBL/GenBank/DDBJ databases">
        <title>Dissostichus mawsoni Genome sequencing and assembly.</title>
        <authorList>
            <person name="Park H."/>
        </authorList>
    </citation>
    <scope>NUCLEOTIDE SEQUENCE [LARGE SCALE GENOMIC DNA]</scope>
    <source>
        <strain evidence="1">DM0001</strain>
        <tissue evidence="1">Muscle</tissue>
    </source>
</reference>
<evidence type="ECO:0000313" key="2">
    <source>
        <dbReference type="Proteomes" id="UP000518266"/>
    </source>
</evidence>
<dbReference type="Proteomes" id="UP000518266">
    <property type="component" value="Unassembled WGS sequence"/>
</dbReference>
<accession>A0A7J5Y984</accession>
<dbReference type="EMBL" id="JAAKFY010000015">
    <property type="protein sequence ID" value="KAF3845137.1"/>
    <property type="molecule type" value="Genomic_DNA"/>
</dbReference>
<gene>
    <name evidence="1" type="ORF">F7725_008300</name>
</gene>
<comment type="caution">
    <text evidence="1">The sequence shown here is derived from an EMBL/GenBank/DDBJ whole genome shotgun (WGS) entry which is preliminary data.</text>
</comment>
<evidence type="ECO:0000313" key="1">
    <source>
        <dbReference type="EMBL" id="KAF3845137.1"/>
    </source>
</evidence>